<gene>
    <name evidence="1" type="ORF">NUU61_002304</name>
</gene>
<dbReference type="GeneID" id="81392054"/>
<evidence type="ECO:0000313" key="2">
    <source>
        <dbReference type="Proteomes" id="UP001141434"/>
    </source>
</evidence>
<dbReference type="RefSeq" id="XP_056513953.1">
    <property type="nucleotide sequence ID" value="XM_056652886.1"/>
</dbReference>
<keyword evidence="2" id="KW-1185">Reference proteome</keyword>
<dbReference type="AlphaFoldDB" id="A0A9W9KH65"/>
<dbReference type="EMBL" id="JAPMSZ010000004">
    <property type="protein sequence ID" value="KAJ5104957.1"/>
    <property type="molecule type" value="Genomic_DNA"/>
</dbReference>
<name>A0A9W9KH65_9EURO</name>
<dbReference type="InterPro" id="IPR032675">
    <property type="entry name" value="LRR_dom_sf"/>
</dbReference>
<protein>
    <submittedName>
        <fullName evidence="1">Uncharacterized protein</fullName>
    </submittedName>
</protein>
<evidence type="ECO:0000313" key="1">
    <source>
        <dbReference type="EMBL" id="KAJ5104957.1"/>
    </source>
</evidence>
<dbReference type="Proteomes" id="UP001141434">
    <property type="component" value="Unassembled WGS sequence"/>
</dbReference>
<dbReference type="OrthoDB" id="3945550at2759"/>
<comment type="caution">
    <text evidence="1">The sequence shown here is derived from an EMBL/GenBank/DDBJ whole genome shotgun (WGS) entry which is preliminary data.</text>
</comment>
<reference evidence="1" key="1">
    <citation type="submission" date="2022-11" db="EMBL/GenBank/DDBJ databases">
        <authorList>
            <person name="Petersen C."/>
        </authorList>
    </citation>
    <scope>NUCLEOTIDE SEQUENCE</scope>
    <source>
        <strain evidence="1">IBT 34128</strain>
    </source>
</reference>
<organism evidence="1 2">
    <name type="scientific">Penicillium alfredii</name>
    <dbReference type="NCBI Taxonomy" id="1506179"/>
    <lineage>
        <taxon>Eukaryota</taxon>
        <taxon>Fungi</taxon>
        <taxon>Dikarya</taxon>
        <taxon>Ascomycota</taxon>
        <taxon>Pezizomycotina</taxon>
        <taxon>Eurotiomycetes</taxon>
        <taxon>Eurotiomycetidae</taxon>
        <taxon>Eurotiales</taxon>
        <taxon>Aspergillaceae</taxon>
        <taxon>Penicillium</taxon>
    </lineage>
</organism>
<proteinExistence type="predicted"/>
<reference evidence="1" key="2">
    <citation type="journal article" date="2023" name="IMA Fungus">
        <title>Comparative genomic study of the Penicillium genus elucidates a diverse pangenome and 15 lateral gene transfer events.</title>
        <authorList>
            <person name="Petersen C."/>
            <person name="Sorensen T."/>
            <person name="Nielsen M.R."/>
            <person name="Sondergaard T.E."/>
            <person name="Sorensen J.L."/>
            <person name="Fitzpatrick D.A."/>
            <person name="Frisvad J.C."/>
            <person name="Nielsen K.L."/>
        </authorList>
    </citation>
    <scope>NUCLEOTIDE SEQUENCE</scope>
    <source>
        <strain evidence="1">IBT 34128</strain>
    </source>
</reference>
<dbReference type="Gene3D" id="3.80.10.10">
    <property type="entry name" value="Ribonuclease Inhibitor"/>
    <property type="match status" value="1"/>
</dbReference>
<accession>A0A9W9KH65</accession>
<sequence>MDQLPLEVLHIICEDISQSFPRGLRGLSTVNKSLYHAALPFLYQRFRLQFGNKESLDLVINNVLNHPWSPNVLNYTRRLDVICLGGPSPPSRIRQPLAYKTYGLGPFQETDLTYDETAEDMLRRVSLLEKPQWDSLVSLISKLRSLTEFNYSMLNVFPRCLLEAIHQRHPLCKLNIHTFFLPSLLKPQMNPDELELICSPCLHSVQSTGCYKYADGMKNSHAEHFYRVMSTAPNLKHLQFRERGLDSSDVQLAASDVPRPHTKGPPVETLRQGSLESLSFSSTGMLIQGKLRNWSHQTDFSKLRALNVGNVTIPELARSIAQYSFARLEKLSLTIDPAMECDGLEESVEEMLGVLNPLKNLRITGYLHPESLRRVIVRHGPTLQGLGLMPPGLSRTRSQGRLTHKDIVSIAQHCPSLTELRLYLQRSHGDQRETQFYQALGQFPRLQTLALELNLDFNHSRQGRNAPLHRELSSFEKRCYKKSLTSNFQVQSGIINSSICEDLALAVWETIALSQSSRRLRTLEICCMKGIGMHTRVGLGMGRGKATNPKALVHSLEELPRSYFITRNEPDRYGSPAAFEIVEQSLPYPKCLQPRHADTAEHGFRSLQRLDRAFELIWPSQPEHRHWRPFWMDFPLQKTVQARLSREGRWLTEEGFQR</sequence>
<dbReference type="SUPFAM" id="SSF52047">
    <property type="entry name" value="RNI-like"/>
    <property type="match status" value="1"/>
</dbReference>